<dbReference type="RefSeq" id="WP_078754260.1">
    <property type="nucleotide sequence ID" value="NZ_FUXU01000088.1"/>
</dbReference>
<evidence type="ECO:0000313" key="2">
    <source>
        <dbReference type="Proteomes" id="UP000190162"/>
    </source>
</evidence>
<organism evidence="1 2">
    <name type="scientific">Enterovibrio nigricans DSM 22720</name>
    <dbReference type="NCBI Taxonomy" id="1121868"/>
    <lineage>
        <taxon>Bacteria</taxon>
        <taxon>Pseudomonadati</taxon>
        <taxon>Pseudomonadota</taxon>
        <taxon>Gammaproteobacteria</taxon>
        <taxon>Vibrionales</taxon>
        <taxon>Vibrionaceae</taxon>
        <taxon>Enterovibrio</taxon>
    </lineage>
</organism>
<sequence>MALEIHVGTSIDAHISYSRDFANFNAYVASLEEQTPQRLGALASINAATAITSGVVSLLGGARNLKREEQAYRLEVNIKNCTTGLIGIVESDTHSAMTSTSHIMPSESGTVIFTEKVGSFQESIDNWNTRTSPTLYLQLISSDGHTQGIDIGISDESSHSSKTICVPFVKENGTNPSVTNPYLDNANSDLNSPIFYFTTAQNKTFSVKSMPISNDDSASITIEIVERVIPR</sequence>
<evidence type="ECO:0000313" key="1">
    <source>
        <dbReference type="EMBL" id="SKA66744.1"/>
    </source>
</evidence>
<reference evidence="2" key="1">
    <citation type="submission" date="2017-02" db="EMBL/GenBank/DDBJ databases">
        <authorList>
            <person name="Varghese N."/>
            <person name="Submissions S."/>
        </authorList>
    </citation>
    <scope>NUCLEOTIDE SEQUENCE [LARGE SCALE GENOMIC DNA]</scope>
    <source>
        <strain evidence="2">DSM 22720</strain>
    </source>
</reference>
<name>A0A1T4VP48_9GAMM</name>
<dbReference type="EMBL" id="FUXU01000088">
    <property type="protein sequence ID" value="SKA66744.1"/>
    <property type="molecule type" value="Genomic_DNA"/>
</dbReference>
<gene>
    <name evidence="1" type="ORF">SAMN02745132_04139</name>
</gene>
<keyword evidence="2" id="KW-1185">Reference proteome</keyword>
<dbReference type="Proteomes" id="UP000190162">
    <property type="component" value="Unassembled WGS sequence"/>
</dbReference>
<protein>
    <submittedName>
        <fullName evidence="1">Uncharacterized protein</fullName>
    </submittedName>
</protein>
<accession>A0A1T4VP48</accession>
<proteinExistence type="predicted"/>
<dbReference type="OrthoDB" id="9960675at2"/>
<dbReference type="AlphaFoldDB" id="A0A1T4VP48"/>